<gene>
    <name evidence="2" type="ORF">BN2476_110116</name>
</gene>
<sequence>MSEALRCAAGDYFQAGGRFKPRIDAEQGATGPQRKTSTGRSLFEVLLQFDHDTSTRNGCSRSVSRPAVSRHRKGSIPG</sequence>
<keyword evidence="3" id="KW-1185">Reference proteome</keyword>
<feature type="region of interest" description="Disordered" evidence="1">
    <location>
        <begin position="53"/>
        <end position="78"/>
    </location>
</feature>
<evidence type="ECO:0000256" key="1">
    <source>
        <dbReference type="SAM" id="MobiDB-lite"/>
    </source>
</evidence>
<accession>A0A1N7RPT8</accession>
<dbReference type="AlphaFoldDB" id="A0A1N7RPT8"/>
<name>A0A1N7RPT8_9BURK</name>
<organism evidence="2 3">
    <name type="scientific">Paraburkholderia piptadeniae</name>
    <dbReference type="NCBI Taxonomy" id="1701573"/>
    <lineage>
        <taxon>Bacteria</taxon>
        <taxon>Pseudomonadati</taxon>
        <taxon>Pseudomonadota</taxon>
        <taxon>Betaproteobacteria</taxon>
        <taxon>Burkholderiales</taxon>
        <taxon>Burkholderiaceae</taxon>
        <taxon>Paraburkholderia</taxon>
    </lineage>
</organism>
<evidence type="ECO:0000313" key="2">
    <source>
        <dbReference type="EMBL" id="SIT37127.1"/>
    </source>
</evidence>
<evidence type="ECO:0000313" key="3">
    <source>
        <dbReference type="Proteomes" id="UP000195569"/>
    </source>
</evidence>
<protein>
    <submittedName>
        <fullName evidence="2">Uncharacterized protein</fullName>
    </submittedName>
</protein>
<dbReference type="Proteomes" id="UP000195569">
    <property type="component" value="Unassembled WGS sequence"/>
</dbReference>
<dbReference type="EMBL" id="CYGY02000011">
    <property type="protein sequence ID" value="SIT37127.1"/>
    <property type="molecule type" value="Genomic_DNA"/>
</dbReference>
<feature type="compositionally biased region" description="Basic residues" evidence="1">
    <location>
        <begin position="68"/>
        <end position="78"/>
    </location>
</feature>
<reference evidence="2" key="1">
    <citation type="submission" date="2016-12" db="EMBL/GenBank/DDBJ databases">
        <authorList>
            <person name="Moulin L."/>
        </authorList>
    </citation>
    <scope>NUCLEOTIDE SEQUENCE [LARGE SCALE GENOMIC DNA]</scope>
    <source>
        <strain evidence="2">STM 7183</strain>
    </source>
</reference>
<proteinExistence type="predicted"/>
<comment type="caution">
    <text evidence="2">The sequence shown here is derived from an EMBL/GenBank/DDBJ whole genome shotgun (WGS) entry which is preliminary data.</text>
</comment>